<gene>
    <name evidence="3" type="ORF">OKIOD_LOCUS2689</name>
</gene>
<feature type="region of interest" description="Disordered" evidence="1">
    <location>
        <begin position="28"/>
        <end position="53"/>
    </location>
</feature>
<keyword evidence="2" id="KW-0812">Transmembrane</keyword>
<accession>A0ABN7S029</accession>
<keyword evidence="2" id="KW-1133">Transmembrane helix</keyword>
<organism evidence="3 4">
    <name type="scientific">Oikopleura dioica</name>
    <name type="common">Tunicate</name>
    <dbReference type="NCBI Taxonomy" id="34765"/>
    <lineage>
        <taxon>Eukaryota</taxon>
        <taxon>Metazoa</taxon>
        <taxon>Chordata</taxon>
        <taxon>Tunicata</taxon>
        <taxon>Appendicularia</taxon>
        <taxon>Copelata</taxon>
        <taxon>Oikopleuridae</taxon>
        <taxon>Oikopleura</taxon>
    </lineage>
</organism>
<dbReference type="Proteomes" id="UP001158576">
    <property type="component" value="Chromosome PAR"/>
</dbReference>
<protein>
    <submittedName>
        <fullName evidence="3">Oidioi.mRNA.OKI2018_I69.PAR.g11131.t1.cds</fullName>
    </submittedName>
</protein>
<evidence type="ECO:0000313" key="4">
    <source>
        <dbReference type="Proteomes" id="UP001158576"/>
    </source>
</evidence>
<keyword evidence="2" id="KW-0472">Membrane</keyword>
<feature type="transmembrane region" description="Helical" evidence="2">
    <location>
        <begin position="91"/>
        <end position="110"/>
    </location>
</feature>
<reference evidence="3 4" key="1">
    <citation type="submission" date="2021-04" db="EMBL/GenBank/DDBJ databases">
        <authorList>
            <person name="Bliznina A."/>
        </authorList>
    </citation>
    <scope>NUCLEOTIDE SEQUENCE [LARGE SCALE GENOMIC DNA]</scope>
</reference>
<name>A0ABN7S029_OIKDI</name>
<evidence type="ECO:0000256" key="2">
    <source>
        <dbReference type="SAM" id="Phobius"/>
    </source>
</evidence>
<evidence type="ECO:0000256" key="1">
    <source>
        <dbReference type="SAM" id="MobiDB-lite"/>
    </source>
</evidence>
<feature type="compositionally biased region" description="Basic and acidic residues" evidence="1">
    <location>
        <begin position="40"/>
        <end position="53"/>
    </location>
</feature>
<dbReference type="EMBL" id="OU015568">
    <property type="protein sequence ID" value="CAG5086179.1"/>
    <property type="molecule type" value="Genomic_DNA"/>
</dbReference>
<evidence type="ECO:0000313" key="3">
    <source>
        <dbReference type="EMBL" id="CAG5086179.1"/>
    </source>
</evidence>
<sequence>MSFLGVDSGQDDRVPTVSISKQPYNLNAVPPQKISASKTDSYEPKKREAETDRVDWIDEPQPRDTRLFIDFEGKPLKKHCKHFCETRADKMRTILSVVIVVVLLAFFVFYQ</sequence>
<proteinExistence type="predicted"/>
<keyword evidence="4" id="KW-1185">Reference proteome</keyword>